<dbReference type="GeneID" id="19977640"/>
<dbReference type="VEuPathDB" id="FungiDB:HMPREF1541_10301"/>
<dbReference type="PANTHER" id="PTHR31360">
    <property type="match status" value="1"/>
</dbReference>
<dbReference type="AlphaFoldDB" id="W2S7E8"/>
<dbReference type="eggNOG" id="ENOG502QR3B">
    <property type="taxonomic scope" value="Eukaryota"/>
</dbReference>
<accession>W2S7E8</accession>
<evidence type="ECO:0000313" key="4">
    <source>
        <dbReference type="Proteomes" id="UP000030752"/>
    </source>
</evidence>
<name>W2S7E8_CYPE1</name>
<evidence type="ECO:0000256" key="2">
    <source>
        <dbReference type="SAM" id="MobiDB-lite"/>
    </source>
</evidence>
<dbReference type="PANTHER" id="PTHR31360:SF0">
    <property type="entry name" value="OIL BODY-ASSOCIATED PROTEIN 1B"/>
    <property type="match status" value="1"/>
</dbReference>
<dbReference type="RefSeq" id="XP_008713194.1">
    <property type="nucleotide sequence ID" value="XM_008714972.1"/>
</dbReference>
<protein>
    <recommendedName>
        <fullName evidence="5">DUF1264 domain-containing protein</fullName>
    </recommendedName>
</protein>
<dbReference type="InParanoid" id="W2S7E8"/>
<feature type="compositionally biased region" description="Basic and acidic residues" evidence="2">
    <location>
        <begin position="206"/>
        <end position="224"/>
    </location>
</feature>
<keyword evidence="4" id="KW-1185">Reference proteome</keyword>
<dbReference type="InterPro" id="IPR010686">
    <property type="entry name" value="OBAP-like"/>
</dbReference>
<dbReference type="EMBL" id="KB822714">
    <property type="protein sequence ID" value="ETN44631.1"/>
    <property type="molecule type" value="Genomic_DNA"/>
</dbReference>
<feature type="region of interest" description="Disordered" evidence="2">
    <location>
        <begin position="206"/>
        <end position="248"/>
    </location>
</feature>
<dbReference type="OrthoDB" id="1901244at2759"/>
<comment type="similarity">
    <text evidence="1">Belongs to the OBAP family.</text>
</comment>
<evidence type="ECO:0008006" key="5">
    <source>
        <dbReference type="Google" id="ProtNLM"/>
    </source>
</evidence>
<reference evidence="3 4" key="1">
    <citation type="submission" date="2013-03" db="EMBL/GenBank/DDBJ databases">
        <title>The Genome Sequence of Phialophora europaea CBS 101466.</title>
        <authorList>
            <consortium name="The Broad Institute Genomics Platform"/>
            <person name="Cuomo C."/>
            <person name="de Hoog S."/>
            <person name="Gorbushina A."/>
            <person name="Walker B."/>
            <person name="Young S.K."/>
            <person name="Zeng Q."/>
            <person name="Gargeya S."/>
            <person name="Fitzgerald M."/>
            <person name="Haas B."/>
            <person name="Abouelleil A."/>
            <person name="Allen A.W."/>
            <person name="Alvarado L."/>
            <person name="Arachchi H.M."/>
            <person name="Berlin A.M."/>
            <person name="Chapman S.B."/>
            <person name="Gainer-Dewar J."/>
            <person name="Goldberg J."/>
            <person name="Griggs A."/>
            <person name="Gujja S."/>
            <person name="Hansen M."/>
            <person name="Howarth C."/>
            <person name="Imamovic A."/>
            <person name="Ireland A."/>
            <person name="Larimer J."/>
            <person name="McCowan C."/>
            <person name="Murphy C."/>
            <person name="Pearson M."/>
            <person name="Poon T.W."/>
            <person name="Priest M."/>
            <person name="Roberts A."/>
            <person name="Saif S."/>
            <person name="Shea T."/>
            <person name="Sisk P."/>
            <person name="Sykes S."/>
            <person name="Wortman J."/>
            <person name="Nusbaum C."/>
            <person name="Birren B."/>
        </authorList>
    </citation>
    <scope>NUCLEOTIDE SEQUENCE [LARGE SCALE GENOMIC DNA]</scope>
    <source>
        <strain evidence="3 4">CBS 101466</strain>
    </source>
</reference>
<feature type="compositionally biased region" description="Basic and acidic residues" evidence="2">
    <location>
        <begin position="235"/>
        <end position="248"/>
    </location>
</feature>
<organism evidence="3 4">
    <name type="scientific">Cyphellophora europaea (strain CBS 101466)</name>
    <name type="common">Phialophora europaea</name>
    <dbReference type="NCBI Taxonomy" id="1220924"/>
    <lineage>
        <taxon>Eukaryota</taxon>
        <taxon>Fungi</taxon>
        <taxon>Dikarya</taxon>
        <taxon>Ascomycota</taxon>
        <taxon>Pezizomycotina</taxon>
        <taxon>Eurotiomycetes</taxon>
        <taxon>Chaetothyriomycetidae</taxon>
        <taxon>Chaetothyriales</taxon>
        <taxon>Cyphellophoraceae</taxon>
        <taxon>Cyphellophora</taxon>
    </lineage>
</organism>
<gene>
    <name evidence="3" type="ORF">HMPREF1541_10301</name>
</gene>
<dbReference type="STRING" id="1220924.W2S7E8"/>
<proteinExistence type="inferred from homology"/>
<evidence type="ECO:0000256" key="1">
    <source>
        <dbReference type="ARBA" id="ARBA00009740"/>
    </source>
</evidence>
<sequence>MPHHTTPQPLTNPPSPLPPPQYLGIQTHVRSTADPDLRPLHNVCEYLNALHIYADEARQGVVRSVDSHHFCSHVSKDFRQCLIYDSNTPGARLIGVEYMIPRARYEKLPPEEQKLWHSHVFEVHSGMLILPYPTTHPSTSPHAKRAWDALETEALAEVTDWYGKIYHFWEVDKSEGGDLPYGAPELMGSLTSDKQIDVDAAMAQRDREAGADVKEKRALRKDLPRPQVHPAADSWWREAEEGGRGIYA</sequence>
<evidence type="ECO:0000313" key="3">
    <source>
        <dbReference type="EMBL" id="ETN44631.1"/>
    </source>
</evidence>
<dbReference type="Proteomes" id="UP000030752">
    <property type="component" value="Unassembled WGS sequence"/>
</dbReference>
<dbReference type="HOGENOM" id="CLU_071931_2_1_1"/>
<dbReference type="Pfam" id="PF06884">
    <property type="entry name" value="DUF1264"/>
    <property type="match status" value="1"/>
</dbReference>